<accession>A0A9P5C593</accession>
<feature type="repeat" description="WD" evidence="3">
    <location>
        <begin position="975"/>
        <end position="1009"/>
    </location>
</feature>
<evidence type="ECO:0000313" key="7">
    <source>
        <dbReference type="EMBL" id="KAF3047961.1"/>
    </source>
</evidence>
<keyword evidence="8" id="KW-1185">Reference proteome</keyword>
<feature type="region of interest" description="Disordered" evidence="4">
    <location>
        <begin position="1143"/>
        <end position="1169"/>
    </location>
</feature>
<dbReference type="Pfam" id="PF00400">
    <property type="entry name" value="WD40"/>
    <property type="match status" value="7"/>
</dbReference>
<evidence type="ECO:0000313" key="8">
    <source>
        <dbReference type="Proteomes" id="UP000758155"/>
    </source>
</evidence>
<reference evidence="7" key="1">
    <citation type="submission" date="2019-04" db="EMBL/GenBank/DDBJ databases">
        <title>Sequencing of skin fungus with MAO and IRED activity.</title>
        <authorList>
            <person name="Marsaioli A.J."/>
            <person name="Bonatto J.M.C."/>
            <person name="Reis Junior O."/>
        </authorList>
    </citation>
    <scope>NUCLEOTIDE SEQUENCE</scope>
    <source>
        <strain evidence="7">28M1</strain>
    </source>
</reference>
<comment type="caution">
    <text evidence="7">The sequence shown here is derived from an EMBL/GenBank/DDBJ whole genome shotgun (WGS) entry which is preliminary data.</text>
</comment>
<evidence type="ECO:0000259" key="6">
    <source>
        <dbReference type="Pfam" id="PF24883"/>
    </source>
</evidence>
<feature type="repeat" description="WD" evidence="3">
    <location>
        <begin position="891"/>
        <end position="932"/>
    </location>
</feature>
<feature type="repeat" description="WD" evidence="3">
    <location>
        <begin position="1102"/>
        <end position="1143"/>
    </location>
</feature>
<evidence type="ECO:0000256" key="4">
    <source>
        <dbReference type="SAM" id="MobiDB-lite"/>
    </source>
</evidence>
<dbReference type="InterPro" id="IPR019775">
    <property type="entry name" value="WD40_repeat_CS"/>
</dbReference>
<dbReference type="PROSITE" id="PS50082">
    <property type="entry name" value="WD_REPEATS_2"/>
    <property type="match status" value="7"/>
</dbReference>
<dbReference type="PANTHER" id="PTHR10622:SF13">
    <property type="entry name" value="NACHT DOMAIN-CONTAINING PROTEIN"/>
    <property type="match status" value="1"/>
</dbReference>
<dbReference type="PROSITE" id="PS00678">
    <property type="entry name" value="WD_REPEATS_1"/>
    <property type="match status" value="4"/>
</dbReference>
<dbReference type="SUPFAM" id="SSF52540">
    <property type="entry name" value="P-loop containing nucleoside triphosphate hydrolases"/>
    <property type="match status" value="1"/>
</dbReference>
<dbReference type="SUPFAM" id="SSF50978">
    <property type="entry name" value="WD40 repeat-like"/>
    <property type="match status" value="1"/>
</dbReference>
<proteinExistence type="predicted"/>
<dbReference type="PANTHER" id="PTHR10622">
    <property type="entry name" value="HET DOMAIN-CONTAINING PROTEIN"/>
    <property type="match status" value="1"/>
</dbReference>
<dbReference type="Gene3D" id="2.130.10.10">
    <property type="entry name" value="YVTN repeat-like/Quinoprotein amine dehydrogenase"/>
    <property type="match status" value="3"/>
</dbReference>
<dbReference type="InterPro" id="IPR027417">
    <property type="entry name" value="P-loop_NTPase"/>
</dbReference>
<evidence type="ECO:0000256" key="2">
    <source>
        <dbReference type="ARBA" id="ARBA00022737"/>
    </source>
</evidence>
<evidence type="ECO:0000256" key="1">
    <source>
        <dbReference type="ARBA" id="ARBA00022574"/>
    </source>
</evidence>
<feature type="domain" description="Heterokaryon incompatibility" evidence="5">
    <location>
        <begin position="28"/>
        <end position="158"/>
    </location>
</feature>
<protein>
    <submittedName>
        <fullName evidence="7">Uncharacterized protein</fullName>
    </submittedName>
</protein>
<dbReference type="PROSITE" id="PS50294">
    <property type="entry name" value="WD_REPEATS_REGION"/>
    <property type="match status" value="6"/>
</dbReference>
<feature type="repeat" description="WD" evidence="3">
    <location>
        <begin position="1060"/>
        <end position="1101"/>
    </location>
</feature>
<dbReference type="InterPro" id="IPR020472">
    <property type="entry name" value="WD40_PAC1"/>
</dbReference>
<dbReference type="InterPro" id="IPR010730">
    <property type="entry name" value="HET"/>
</dbReference>
<dbReference type="Pfam" id="PF06985">
    <property type="entry name" value="HET"/>
    <property type="match status" value="1"/>
</dbReference>
<dbReference type="Proteomes" id="UP000758155">
    <property type="component" value="Unassembled WGS sequence"/>
</dbReference>
<dbReference type="InterPro" id="IPR056884">
    <property type="entry name" value="NPHP3-like_N"/>
</dbReference>
<dbReference type="AlphaFoldDB" id="A0A9P5C593"/>
<name>A0A9P5C593_9PLEO</name>
<dbReference type="CDD" id="cd00200">
    <property type="entry name" value="WD40"/>
    <property type="match status" value="1"/>
</dbReference>
<keyword evidence="1 3" id="KW-0853">WD repeat</keyword>
<keyword evidence="2" id="KW-0677">Repeat</keyword>
<dbReference type="Pfam" id="PF24883">
    <property type="entry name" value="NPHP3_N"/>
    <property type="match status" value="1"/>
</dbReference>
<feature type="domain" description="Nephrocystin 3-like N-terminal" evidence="6">
    <location>
        <begin position="304"/>
        <end position="462"/>
    </location>
</feature>
<dbReference type="SMART" id="SM00320">
    <property type="entry name" value="WD40"/>
    <property type="match status" value="7"/>
</dbReference>
<sequence length="1169" mass="132337">MRLIRRLKDGELELPRHFDEDALLGISYAVLSHTWSTNNDDEITYGDFVSKDLSTLQRDKPIGYAKLRFCAERIAEDRLEYFWIDTCCIKRDSSEELQESITSMFSWYRNATRCYVFLADVSISRGTQFKSSNRLSLHSWEPAFRRSRWFTRGWTLQELLAPQSVEFYSNDGFRLGDKESLENCIYEITGISAKALRGADLSTFGFEERVTWFDARATKRSEDKAYCRLGVFDVFMIHNYGEGADNAMDRLREQIKRRREENDQRDATLDKLPLASEATLDMHNFGHQPKCLRHTRAEILGRLNAWITGRDDRHLCWLSGLPGTGKSTIARTIASIHDDKGKLGASFFFSGRSGHLSNAERFVTTIARQLAKTVPRAKRHICEAIDANPNILDQPLREQWSRLILKPLSELESNKMRPFYILIVIDALDECDDEQDVRDILRVLGTTSSSKNVRLRILLSSRSDISMGSDTTWIPESRCYTIVLHEEPPTQVDRDIQLFFNSRFDAMREKRKLPESWPGAGTVRNLVENSCGLFIWASTASRFIEEGNQNPDDRICILIDRDKSPTNLKPSLDQIYETILQNFVPRHENDVHNLRTALGYIVVLSTPISIEALAALLMLSSNDLRMTLAGLEPIIRLSDYPSSTICLYHPTFRDFLLEPTRCRVPGLWVDERNIHGALADSCVDHMSQTLRPCLSSLNLAHGLHDGDRRSHRVPLVSPSLRYACLNWVEHYRKSERQLQDGDRSHLFFQDFSKDWVQVMVLMQKGAEVGALMRVYHSLLKPNLNACQLPFVKFTRQQITASQPLIQWSSVKNHHTSPLPLSSSHSTDERLELWSWAHGHGTRRSETPLPGPSNFVNGIVFTPDGQRVASGSIKEAVRLWNIGPTIQLRLLEDGFTEKVSSVGIHPSGMLLAAGSDDSTIRVWALDTMKVRYTLKPCARWVNAVSFSPDGKILASGSMDGTIVFWDITTGSELRRFGNQHRCVNSMQFSPDGSRIVTGSDDDVIRIWNVSQPFGMPEQIFDAGGHGVNSVKFSPSGTQIVFGSDDTLVKLCDLSTGEQVTFRGHSMKVTTVAFFPDSRTVVSGSEDTTIRIWDASNGDPIRTLRDHSRGINSIAVSPDGSTLASSSFDDGVRFWDVKTWKSRLAPSDSEHHTDPPASTDIMHHQRTSQRL</sequence>
<dbReference type="EMBL" id="SWKV01000001">
    <property type="protein sequence ID" value="KAF3047961.1"/>
    <property type="molecule type" value="Genomic_DNA"/>
</dbReference>
<organism evidence="7 8">
    <name type="scientific">Didymella heteroderae</name>
    <dbReference type="NCBI Taxonomy" id="1769908"/>
    <lineage>
        <taxon>Eukaryota</taxon>
        <taxon>Fungi</taxon>
        <taxon>Dikarya</taxon>
        <taxon>Ascomycota</taxon>
        <taxon>Pezizomycotina</taxon>
        <taxon>Dothideomycetes</taxon>
        <taxon>Pleosporomycetidae</taxon>
        <taxon>Pleosporales</taxon>
        <taxon>Pleosporineae</taxon>
        <taxon>Didymellaceae</taxon>
        <taxon>Didymella</taxon>
    </lineage>
</organism>
<dbReference type="OrthoDB" id="674604at2759"/>
<feature type="repeat" description="WD" evidence="3">
    <location>
        <begin position="1019"/>
        <end position="1060"/>
    </location>
</feature>
<dbReference type="InterPro" id="IPR001680">
    <property type="entry name" value="WD40_rpt"/>
</dbReference>
<evidence type="ECO:0000259" key="5">
    <source>
        <dbReference type="Pfam" id="PF06985"/>
    </source>
</evidence>
<gene>
    <name evidence="7" type="ORF">E8E12_001515</name>
</gene>
<feature type="repeat" description="WD" evidence="3">
    <location>
        <begin position="848"/>
        <end position="881"/>
    </location>
</feature>
<dbReference type="InterPro" id="IPR036322">
    <property type="entry name" value="WD40_repeat_dom_sf"/>
</dbReference>
<dbReference type="Gene3D" id="3.40.50.300">
    <property type="entry name" value="P-loop containing nucleotide triphosphate hydrolases"/>
    <property type="match status" value="1"/>
</dbReference>
<dbReference type="InterPro" id="IPR015943">
    <property type="entry name" value="WD40/YVTN_repeat-like_dom_sf"/>
</dbReference>
<dbReference type="PRINTS" id="PR00320">
    <property type="entry name" value="GPROTEINBRPT"/>
</dbReference>
<evidence type="ECO:0000256" key="3">
    <source>
        <dbReference type="PROSITE-ProRule" id="PRU00221"/>
    </source>
</evidence>
<feature type="repeat" description="WD" evidence="3">
    <location>
        <begin position="940"/>
        <end position="974"/>
    </location>
</feature>